<protein>
    <recommendedName>
        <fullName evidence="6">Serine protease</fullName>
        <ecNumber evidence="6">3.4.21.-</ecNumber>
    </recommendedName>
</protein>
<feature type="compositionally biased region" description="Low complexity" evidence="7">
    <location>
        <begin position="258"/>
        <end position="268"/>
    </location>
</feature>
<proteinExistence type="inferred from homology"/>
<organism evidence="9 10">
    <name type="scientific">Thioclava electrotropha</name>
    <dbReference type="NCBI Taxonomy" id="1549850"/>
    <lineage>
        <taxon>Bacteria</taxon>
        <taxon>Pseudomonadati</taxon>
        <taxon>Pseudomonadota</taxon>
        <taxon>Alphaproteobacteria</taxon>
        <taxon>Rhodobacterales</taxon>
        <taxon>Paracoccaceae</taxon>
        <taxon>Thioclava</taxon>
    </lineage>
</organism>
<dbReference type="EMBL" id="CP053562">
    <property type="protein sequence ID" value="QPZ91905.1"/>
    <property type="molecule type" value="Genomic_DNA"/>
</dbReference>
<dbReference type="InterPro" id="IPR050966">
    <property type="entry name" value="Glutamyl_endopeptidase"/>
</dbReference>
<sequence>MGVKRIIFGVVALALLGGMGEAQEARNSALDRLSQRADLFGWEAVGKVTIGADGYCTGVLIAPDLVLTAGHCIYDRRAKGPRDPATLGFAAAQTDGAEVAARPVAAMVADPDYNPFVPLSVDTVRHDVALLQLSAPIPTSIAAPFRVGDVPAAGAEVSVVSYAQGRADALSWQKACSVFGRAKGLIGFDCDVDHGSSGAPVFDRSGLAAGGRAQIVSLVSSGSRKNGVSRAYGMELPAIVAQLKSALRSGRGVIRAASTSAGPSASAAPQIRGTLPAQGQPRILSGGGATGAKFLRP</sequence>
<evidence type="ECO:0000256" key="1">
    <source>
        <dbReference type="ARBA" id="ARBA00008764"/>
    </source>
</evidence>
<dbReference type="EC" id="3.4.21.-" evidence="6"/>
<feature type="domain" description="Peptidase S1" evidence="8">
    <location>
        <begin position="15"/>
        <end position="248"/>
    </location>
</feature>
<dbReference type="RefSeq" id="WP_083078184.1">
    <property type="nucleotide sequence ID" value="NZ_CP053562.1"/>
</dbReference>
<gene>
    <name evidence="9" type="ORF">AKL02_014060</name>
</gene>
<dbReference type="SMART" id="SM00020">
    <property type="entry name" value="Tryp_SPc"/>
    <property type="match status" value="1"/>
</dbReference>
<dbReference type="InterPro" id="IPR043504">
    <property type="entry name" value="Peptidase_S1_PA_chymotrypsin"/>
</dbReference>
<evidence type="ECO:0000256" key="2">
    <source>
        <dbReference type="ARBA" id="ARBA00022670"/>
    </source>
</evidence>
<dbReference type="InterPro" id="IPR001254">
    <property type="entry name" value="Trypsin_dom"/>
</dbReference>
<keyword evidence="3" id="KW-0732">Signal</keyword>
<evidence type="ECO:0000259" key="8">
    <source>
        <dbReference type="PROSITE" id="PS50240"/>
    </source>
</evidence>
<feature type="region of interest" description="Disordered" evidence="7">
    <location>
        <begin position="258"/>
        <end position="297"/>
    </location>
</feature>
<evidence type="ECO:0000256" key="3">
    <source>
        <dbReference type="ARBA" id="ARBA00022729"/>
    </source>
</evidence>
<keyword evidence="2 6" id="KW-0645">Protease</keyword>
<evidence type="ECO:0000313" key="9">
    <source>
        <dbReference type="EMBL" id="QPZ91905.1"/>
    </source>
</evidence>
<dbReference type="PROSITE" id="PS50240">
    <property type="entry name" value="TRYPSIN_DOM"/>
    <property type="match status" value="1"/>
</dbReference>
<dbReference type="Pfam" id="PF13365">
    <property type="entry name" value="Trypsin_2"/>
    <property type="match status" value="1"/>
</dbReference>
<dbReference type="Gene3D" id="2.40.10.10">
    <property type="entry name" value="Trypsin-like serine proteases"/>
    <property type="match status" value="2"/>
</dbReference>
<dbReference type="SUPFAM" id="SSF50494">
    <property type="entry name" value="Trypsin-like serine proteases"/>
    <property type="match status" value="1"/>
</dbReference>
<evidence type="ECO:0000313" key="10">
    <source>
        <dbReference type="Proteomes" id="UP000192422"/>
    </source>
</evidence>
<name>A0ABX6YXM0_9RHOB</name>
<dbReference type="PROSITE" id="PS00134">
    <property type="entry name" value="TRYPSIN_HIS"/>
    <property type="match status" value="1"/>
</dbReference>
<dbReference type="InterPro" id="IPR009003">
    <property type="entry name" value="Peptidase_S1_PA"/>
</dbReference>
<dbReference type="PANTHER" id="PTHR15462:SF8">
    <property type="entry name" value="SERINE PROTEASE"/>
    <property type="match status" value="1"/>
</dbReference>
<evidence type="ECO:0000256" key="7">
    <source>
        <dbReference type="SAM" id="MobiDB-lite"/>
    </source>
</evidence>
<keyword evidence="4 6" id="KW-0378">Hydrolase</keyword>
<evidence type="ECO:0000256" key="5">
    <source>
        <dbReference type="ARBA" id="ARBA00022825"/>
    </source>
</evidence>
<keyword evidence="10" id="KW-1185">Reference proteome</keyword>
<dbReference type="InterPro" id="IPR008256">
    <property type="entry name" value="Peptidase_S1B"/>
</dbReference>
<evidence type="ECO:0000256" key="6">
    <source>
        <dbReference type="RuleBase" id="RU004296"/>
    </source>
</evidence>
<reference evidence="9 10" key="1">
    <citation type="submission" date="2020-05" db="EMBL/GenBank/DDBJ databases">
        <title>Thioclava electrotropha strain Elox9 finished genome.</title>
        <authorList>
            <person name="Rowe A.R."/>
            <person name="Wilbanks E.G."/>
        </authorList>
    </citation>
    <scope>NUCLEOTIDE SEQUENCE [LARGE SCALE GENOMIC DNA]</scope>
    <source>
        <strain evidence="9 10">Elox9</strain>
    </source>
</reference>
<dbReference type="Proteomes" id="UP000192422">
    <property type="component" value="Chromosome"/>
</dbReference>
<dbReference type="PANTHER" id="PTHR15462">
    <property type="entry name" value="SERINE PROTEASE"/>
    <property type="match status" value="1"/>
</dbReference>
<comment type="similarity">
    <text evidence="1 6">Belongs to the peptidase S1B family.</text>
</comment>
<accession>A0ABX6YXM0</accession>
<dbReference type="InterPro" id="IPR018114">
    <property type="entry name" value="TRYPSIN_HIS"/>
</dbReference>
<keyword evidence="5 6" id="KW-0720">Serine protease</keyword>
<dbReference type="PRINTS" id="PR00839">
    <property type="entry name" value="V8PROTEASE"/>
</dbReference>
<evidence type="ECO:0000256" key="4">
    <source>
        <dbReference type="ARBA" id="ARBA00022801"/>
    </source>
</evidence>